<dbReference type="PANTHER" id="PTHR48111">
    <property type="entry name" value="REGULATOR OF RPOS"/>
    <property type="match status" value="1"/>
</dbReference>
<dbReference type="InterPro" id="IPR036388">
    <property type="entry name" value="WH-like_DNA-bd_sf"/>
</dbReference>
<dbReference type="SMART" id="SM00862">
    <property type="entry name" value="Trans_reg_C"/>
    <property type="match status" value="1"/>
</dbReference>
<dbReference type="GO" id="GO:0000976">
    <property type="term" value="F:transcription cis-regulatory region binding"/>
    <property type="evidence" value="ECO:0007669"/>
    <property type="project" value="TreeGrafter"/>
</dbReference>
<dbReference type="SMART" id="SM00448">
    <property type="entry name" value="REC"/>
    <property type="match status" value="1"/>
</dbReference>
<dbReference type="Pfam" id="PF00486">
    <property type="entry name" value="Trans_reg_C"/>
    <property type="match status" value="1"/>
</dbReference>
<sequence>MEVLGKATVLVIDDERNMREMLEIGLVQYDFAVTCVADGVEALAVVRGLQPDIILLDIMMPKIDGVSLVPLLRRHTEAPIVMLSARSDAQDKIAALTAGADDYVAKPFHLGEVAARLRAQLRRPQLVQRDFIRFDDIGVDVAKREVQRAGKRIELTAREFDLLVALLREPGRVFTREQLLDRVWGSDAAVEPNVVETYISYLRTKLADRSDRPLIRTIRRVGYTARLND</sequence>
<dbReference type="PROSITE" id="PS51755">
    <property type="entry name" value="OMPR_PHOB"/>
    <property type="match status" value="1"/>
</dbReference>
<keyword evidence="3" id="KW-0805">Transcription regulation</keyword>
<dbReference type="AlphaFoldDB" id="E6PES2"/>
<evidence type="ECO:0000259" key="7">
    <source>
        <dbReference type="PROSITE" id="PS51755"/>
    </source>
</evidence>
<dbReference type="GO" id="GO:0000156">
    <property type="term" value="F:phosphorelay response regulator activity"/>
    <property type="evidence" value="ECO:0007669"/>
    <property type="project" value="TreeGrafter"/>
</dbReference>
<evidence type="ECO:0000256" key="4">
    <source>
        <dbReference type="ARBA" id="ARBA00023125"/>
    </source>
</evidence>
<dbReference type="FunFam" id="1.10.10.10:FF:000005">
    <property type="entry name" value="Two-component system response regulator"/>
    <property type="match status" value="1"/>
</dbReference>
<feature type="domain" description="Response regulatory" evidence="6">
    <location>
        <begin position="8"/>
        <end position="121"/>
    </location>
</feature>
<dbReference type="SUPFAM" id="SSF52172">
    <property type="entry name" value="CheY-like"/>
    <property type="match status" value="1"/>
</dbReference>
<dbReference type="InterPro" id="IPR001789">
    <property type="entry name" value="Sig_transdc_resp-reg_receiver"/>
</dbReference>
<protein>
    <submittedName>
        <fullName evidence="8">Two-component response regulator (YkoH)</fullName>
    </submittedName>
</protein>
<keyword evidence="5" id="KW-0804">Transcription</keyword>
<dbReference type="EMBL" id="CABL01000005">
    <property type="protein sequence ID" value="CBH74958.1"/>
    <property type="molecule type" value="Genomic_DNA"/>
</dbReference>
<evidence type="ECO:0000313" key="8">
    <source>
        <dbReference type="EMBL" id="CBH74958.1"/>
    </source>
</evidence>
<dbReference type="InterPro" id="IPR001867">
    <property type="entry name" value="OmpR/PhoB-type_DNA-bd"/>
</dbReference>
<dbReference type="CDD" id="cd00383">
    <property type="entry name" value="trans_reg_C"/>
    <property type="match status" value="1"/>
</dbReference>
<dbReference type="Gene3D" id="3.40.50.2300">
    <property type="match status" value="1"/>
</dbReference>
<evidence type="ECO:0000256" key="5">
    <source>
        <dbReference type="ARBA" id="ARBA00023163"/>
    </source>
</evidence>
<dbReference type="GO" id="GO:0032993">
    <property type="term" value="C:protein-DNA complex"/>
    <property type="evidence" value="ECO:0007669"/>
    <property type="project" value="TreeGrafter"/>
</dbReference>
<dbReference type="Gene3D" id="6.10.250.690">
    <property type="match status" value="1"/>
</dbReference>
<dbReference type="InterPro" id="IPR011006">
    <property type="entry name" value="CheY-like_superfamily"/>
</dbReference>
<keyword evidence="1" id="KW-0597">Phosphoprotein</keyword>
<reference evidence="8" key="1">
    <citation type="submission" date="2009-10" db="EMBL/GenBank/DDBJ databases">
        <title>Diversity of trophic interactions inside an arsenic-rich microbial ecosystem.</title>
        <authorList>
            <person name="Bertin P.N."/>
            <person name="Heinrich-Salmeron A."/>
            <person name="Pelletier E."/>
            <person name="Goulhen-Chollet F."/>
            <person name="Arsene-Ploetze F."/>
            <person name="Gallien S."/>
            <person name="Calteau A."/>
            <person name="Vallenet D."/>
            <person name="Casiot C."/>
            <person name="Chane-Woon-Ming B."/>
            <person name="Giloteaux L."/>
            <person name="Barakat M."/>
            <person name="Bonnefoy V."/>
            <person name="Bruneel O."/>
            <person name="Chandler M."/>
            <person name="Cleiss J."/>
            <person name="Duran R."/>
            <person name="Elbaz-Poulichet F."/>
            <person name="Fonknechten N."/>
            <person name="Lauga B."/>
            <person name="Mornico D."/>
            <person name="Ortet P."/>
            <person name="Schaeffer C."/>
            <person name="Siguier P."/>
            <person name="Alexander Thil Smith A."/>
            <person name="Van Dorsselaer A."/>
            <person name="Weissenbach J."/>
            <person name="Medigue C."/>
            <person name="Le Paslier D."/>
        </authorList>
    </citation>
    <scope>NUCLEOTIDE SEQUENCE</scope>
</reference>
<feature type="domain" description="OmpR/PhoB-type" evidence="7">
    <location>
        <begin position="129"/>
        <end position="227"/>
    </location>
</feature>
<dbReference type="Pfam" id="PF00072">
    <property type="entry name" value="Response_reg"/>
    <property type="match status" value="1"/>
</dbReference>
<name>E6PES2_9ZZZZ</name>
<keyword evidence="2" id="KW-0902">Two-component regulatory system</keyword>
<evidence type="ECO:0000256" key="2">
    <source>
        <dbReference type="ARBA" id="ARBA00023012"/>
    </source>
</evidence>
<dbReference type="CDD" id="cd17574">
    <property type="entry name" value="REC_OmpR"/>
    <property type="match status" value="1"/>
</dbReference>
<dbReference type="PROSITE" id="PS50110">
    <property type="entry name" value="RESPONSE_REGULATORY"/>
    <property type="match status" value="1"/>
</dbReference>
<dbReference type="InterPro" id="IPR039420">
    <property type="entry name" value="WalR-like"/>
</dbReference>
<evidence type="ECO:0000256" key="1">
    <source>
        <dbReference type="ARBA" id="ARBA00022553"/>
    </source>
</evidence>
<keyword evidence="4" id="KW-0238">DNA-binding</keyword>
<gene>
    <name evidence="8" type="primary">ykoG</name>
    <name evidence="8" type="ORF">CARN1_0133</name>
</gene>
<proteinExistence type="predicted"/>
<dbReference type="GO" id="GO:0006355">
    <property type="term" value="P:regulation of DNA-templated transcription"/>
    <property type="evidence" value="ECO:0007669"/>
    <property type="project" value="InterPro"/>
</dbReference>
<evidence type="ECO:0000259" key="6">
    <source>
        <dbReference type="PROSITE" id="PS50110"/>
    </source>
</evidence>
<dbReference type="Gene3D" id="1.10.10.10">
    <property type="entry name" value="Winged helix-like DNA-binding domain superfamily/Winged helix DNA-binding domain"/>
    <property type="match status" value="1"/>
</dbReference>
<dbReference type="GO" id="GO:0005829">
    <property type="term" value="C:cytosol"/>
    <property type="evidence" value="ECO:0007669"/>
    <property type="project" value="TreeGrafter"/>
</dbReference>
<comment type="caution">
    <text evidence="8">The sequence shown here is derived from an EMBL/GenBank/DDBJ whole genome shotgun (WGS) entry which is preliminary data.</text>
</comment>
<organism evidence="8">
    <name type="scientific">mine drainage metagenome</name>
    <dbReference type="NCBI Taxonomy" id="410659"/>
    <lineage>
        <taxon>unclassified sequences</taxon>
        <taxon>metagenomes</taxon>
        <taxon>ecological metagenomes</taxon>
    </lineage>
</organism>
<accession>E6PES2</accession>
<dbReference type="PANTHER" id="PTHR48111:SF1">
    <property type="entry name" value="TWO-COMPONENT RESPONSE REGULATOR ORR33"/>
    <property type="match status" value="1"/>
</dbReference>
<evidence type="ECO:0000256" key="3">
    <source>
        <dbReference type="ARBA" id="ARBA00023015"/>
    </source>
</evidence>